<reference evidence="2" key="2">
    <citation type="submission" date="2023-01" db="EMBL/GenBank/DDBJ databases">
        <title>Draft genome sequence of Algimonas ampicilliniresistens strain NBRC 108219.</title>
        <authorList>
            <person name="Sun Q."/>
            <person name="Mori K."/>
        </authorList>
    </citation>
    <scope>NUCLEOTIDE SEQUENCE</scope>
    <source>
        <strain evidence="2">NBRC 108219</strain>
    </source>
</reference>
<keyword evidence="3" id="KW-1185">Reference proteome</keyword>
<evidence type="ECO:0000313" key="2">
    <source>
        <dbReference type="EMBL" id="GLQ22695.1"/>
    </source>
</evidence>
<organism evidence="2 3">
    <name type="scientific">Algimonas ampicilliniresistens</name>
    <dbReference type="NCBI Taxonomy" id="1298735"/>
    <lineage>
        <taxon>Bacteria</taxon>
        <taxon>Pseudomonadati</taxon>
        <taxon>Pseudomonadota</taxon>
        <taxon>Alphaproteobacteria</taxon>
        <taxon>Maricaulales</taxon>
        <taxon>Robiginitomaculaceae</taxon>
        <taxon>Algimonas</taxon>
    </lineage>
</organism>
<accession>A0ABQ5V5N4</accession>
<dbReference type="EMBL" id="BSNK01000001">
    <property type="protein sequence ID" value="GLQ22695.1"/>
    <property type="molecule type" value="Genomic_DNA"/>
</dbReference>
<feature type="domain" description="Autotransporter" evidence="1">
    <location>
        <begin position="807"/>
        <end position="1088"/>
    </location>
</feature>
<protein>
    <submittedName>
        <fullName evidence="2">Autotransporter protein</fullName>
    </submittedName>
</protein>
<dbReference type="InterPro" id="IPR005546">
    <property type="entry name" value="Autotransporte_beta"/>
</dbReference>
<name>A0ABQ5V5N4_9PROT</name>
<dbReference type="SUPFAM" id="SSF103515">
    <property type="entry name" value="Autotransporter"/>
    <property type="match status" value="1"/>
</dbReference>
<dbReference type="PROSITE" id="PS51208">
    <property type="entry name" value="AUTOTRANSPORTER"/>
    <property type="match status" value="1"/>
</dbReference>
<dbReference type="InterPro" id="IPR036709">
    <property type="entry name" value="Autotransporte_beta_dom_sf"/>
</dbReference>
<dbReference type="Proteomes" id="UP001161391">
    <property type="component" value="Unassembled WGS sequence"/>
</dbReference>
<dbReference type="Pfam" id="PF03797">
    <property type="entry name" value="Autotransporter"/>
    <property type="match status" value="1"/>
</dbReference>
<dbReference type="SMART" id="SM00869">
    <property type="entry name" value="Autotransporter"/>
    <property type="match status" value="1"/>
</dbReference>
<dbReference type="Gene3D" id="2.40.128.130">
    <property type="entry name" value="Autotransporter beta-domain"/>
    <property type="match status" value="1"/>
</dbReference>
<evidence type="ECO:0000313" key="3">
    <source>
        <dbReference type="Proteomes" id="UP001161391"/>
    </source>
</evidence>
<evidence type="ECO:0000259" key="1">
    <source>
        <dbReference type="PROSITE" id="PS51208"/>
    </source>
</evidence>
<sequence>MLIASPAIAQVEIADDRTAPVDTATAGDGGTPSDVTITAAGSVTLTDEGPAVTLNSDNDLTNAGVITITDVDGSTGVLLEGGADRNFTHVGTIRVDETFEQANTDDDPLQDTPFASGTGRTGILVSGASPFTGNITLEETSIILVEGNQSYAINLSNTPLGAGLDGDLTTEGRIQVRGDESAGIRIGSNVTGNVSSAGVVDIAGTGSAAFDIGADIGGGFASSSTISNTGFRFTNRIPFDPNSTADRLDLTAEDLGQAGSAISVGGNIARGINLTTRTVTSTDADGVETTRIVAVSNITQSGSAPAILVDGNGTPISVGTVSAITDPAADGFDADELYAFINLGTISAAGIYDDFDATVLSVSDATLEGGIRNSGTMRVATFVGAVERPIEGVDLGTGTARVIVLGDNAIAERLNNTGVIIAQASEASDEVYFDADNIPSPRPVIATAIDIGATAEMNSLVNDSVMTAILVGRNGTATVVRDASGTLSNVVNRGSLTAVGSNSDADGNQETDFTLIALDLSNNTSGVTFLQEALIDTDPDDDVVPLVPQTIGDIRLGSGNDSITSTAGLIAGNIDFGAGDDVLSLNGSDFAGSITNQDGLEIDVVDSILAITNGEPVSITSAAFGDGSTFSPVIDGDTGRASTLQASGAISFANGAQINPILRNIINADTVGSSGTSFDLATAANLTVDDIDALNAADDGSFLFDTAFSADNNTLVITVDLREASALGLDPTQIGLGESVFGATLQALQNNRDLGNEVANLSTASEFYAAYNQLLPEFAAASRQFVVANSDGATGAVANHLDAARRSPDKPGGAWIQEFAYFADRDLAGLSEQYRGEGFGFTGGLDTALGPFHAVGVNFGFASTEIEDVIGIDEPLDVTTVLAGLYAGFASGNLGIDAYVGGGLNQFEQNRRVRVGTFTGESSGEWDGTHVSGSLRAGYDIAMGKKFWARPVISLDYLRLTEDAYEEAGDLGVALSVDKRTSELGSVSGLLNFGAKFEGKRTWIQPSIRVGYRNEFLSDPILTSYSFAGINNAALAETISADFPSSGILVGFSVAAGSGFSSVGFDFDSDIRDGFIRHTGRIVVRLLF</sequence>
<comment type="caution">
    <text evidence="2">The sequence shown here is derived from an EMBL/GenBank/DDBJ whole genome shotgun (WGS) entry which is preliminary data.</text>
</comment>
<gene>
    <name evidence="2" type="ORF">GCM10007853_05690</name>
</gene>
<reference evidence="2" key="1">
    <citation type="journal article" date="2014" name="Int. J. Syst. Evol. Microbiol.">
        <title>Complete genome of a new Firmicutes species belonging to the dominant human colonic microbiota ('Ruminococcus bicirculans') reveals two chromosomes and a selective capacity to utilize plant glucans.</title>
        <authorList>
            <consortium name="NISC Comparative Sequencing Program"/>
            <person name="Wegmann U."/>
            <person name="Louis P."/>
            <person name="Goesmann A."/>
            <person name="Henrissat B."/>
            <person name="Duncan S.H."/>
            <person name="Flint H.J."/>
        </authorList>
    </citation>
    <scope>NUCLEOTIDE SEQUENCE</scope>
    <source>
        <strain evidence="2">NBRC 108219</strain>
    </source>
</reference>
<proteinExistence type="predicted"/>